<dbReference type="PANTHER" id="PTHR34661">
    <property type="entry name" value="INCREASED DNA METHYLATION 3"/>
    <property type="match status" value="1"/>
</dbReference>
<dbReference type="FunFam" id="2.60.40.790:FF:000049">
    <property type="entry name" value="Increased DNA methylation 3"/>
    <property type="match status" value="1"/>
</dbReference>
<dbReference type="EMBL" id="BSYO01000012">
    <property type="protein sequence ID" value="GMH13164.1"/>
    <property type="molecule type" value="Genomic_DNA"/>
</dbReference>
<proteinExistence type="inferred from homology"/>
<dbReference type="Gene3D" id="2.60.40.790">
    <property type="match status" value="1"/>
</dbReference>
<gene>
    <name evidence="3" type="ORF">Nepgr_015005</name>
</gene>
<evidence type="ECO:0000313" key="4">
    <source>
        <dbReference type="Proteomes" id="UP001279734"/>
    </source>
</evidence>
<dbReference type="PROSITE" id="PS01031">
    <property type="entry name" value="SHSP"/>
    <property type="match status" value="1"/>
</dbReference>
<dbReference type="AlphaFoldDB" id="A0AAD3SLU9"/>
<dbReference type="GO" id="GO:0005634">
    <property type="term" value="C:nucleus"/>
    <property type="evidence" value="ECO:0007669"/>
    <property type="project" value="TreeGrafter"/>
</dbReference>
<dbReference type="InterPro" id="IPR002068">
    <property type="entry name" value="A-crystallin/Hsp20_dom"/>
</dbReference>
<evidence type="ECO:0000313" key="3">
    <source>
        <dbReference type="EMBL" id="GMH13164.1"/>
    </source>
</evidence>
<keyword evidence="4" id="KW-1185">Reference proteome</keyword>
<protein>
    <recommendedName>
        <fullName evidence="2">SHSP domain-containing protein</fullName>
    </recommendedName>
</protein>
<dbReference type="SUPFAM" id="SSF49764">
    <property type="entry name" value="HSP20-like chaperones"/>
    <property type="match status" value="1"/>
</dbReference>
<dbReference type="InterPro" id="IPR008978">
    <property type="entry name" value="HSP20-like_chaperone"/>
</dbReference>
<comment type="similarity">
    <text evidence="1">Belongs to the small heat shock protein (HSP20) family.</text>
</comment>
<dbReference type="Proteomes" id="UP001279734">
    <property type="component" value="Unassembled WGS sequence"/>
</dbReference>
<organism evidence="3 4">
    <name type="scientific">Nepenthes gracilis</name>
    <name type="common">Slender pitcher plant</name>
    <dbReference type="NCBI Taxonomy" id="150966"/>
    <lineage>
        <taxon>Eukaryota</taxon>
        <taxon>Viridiplantae</taxon>
        <taxon>Streptophyta</taxon>
        <taxon>Embryophyta</taxon>
        <taxon>Tracheophyta</taxon>
        <taxon>Spermatophyta</taxon>
        <taxon>Magnoliopsida</taxon>
        <taxon>eudicotyledons</taxon>
        <taxon>Gunneridae</taxon>
        <taxon>Pentapetalae</taxon>
        <taxon>Caryophyllales</taxon>
        <taxon>Nepenthaceae</taxon>
        <taxon>Nepenthes</taxon>
    </lineage>
</organism>
<sequence length="415" mass="46417">MHNSFDAAKFLDDKDPELSKGSSQIWPNDDSFFLLYLIMGIYLGPNVQEERPTKSVLQRRAEGLPPYTHEQLGASHLPIEELEHIYYMLLKKADKSVVVQLLTFHKFIEGNLTIDGQDATAICPQFPDLFPLQLHPHLVSINQSRLVENIIFINYPNISYLKPEDIERFTSLTGLQDFALTKNSIKLGSCLFDVEVQTGRSDMESPIISDHDRLQRKRRSDDIMKSENPLPDVPVATPVKDIIYSRMRKTYNLASVSSRIDFGSRARDGPAMIVVPSCSTIELDSMLAYAKNAYALTGSAVKGQVGPVIGLMDIGECEETYLFRVALPGVKREDRAFRCEVDSDGKVLIKGETTTGEKTVYRYSQAFKMQTKNLCPPGPFSISFHLPGPVDPRQFSGIFGTDGILEGIVVKAIHP</sequence>
<accession>A0AAD3SLU9</accession>
<name>A0AAD3SLU9_NEPGR</name>
<reference evidence="3" key="1">
    <citation type="submission" date="2023-05" db="EMBL/GenBank/DDBJ databases">
        <title>Nepenthes gracilis genome sequencing.</title>
        <authorList>
            <person name="Fukushima K."/>
        </authorList>
    </citation>
    <scope>NUCLEOTIDE SEQUENCE</scope>
    <source>
        <strain evidence="3">SING2019-196</strain>
    </source>
</reference>
<comment type="caution">
    <text evidence="3">The sequence shown here is derived from an EMBL/GenBank/DDBJ whole genome shotgun (WGS) entry which is preliminary data.</text>
</comment>
<evidence type="ECO:0000259" key="2">
    <source>
        <dbReference type="PROSITE" id="PS01031"/>
    </source>
</evidence>
<feature type="domain" description="SHSP" evidence="2">
    <location>
        <begin position="300"/>
        <end position="415"/>
    </location>
</feature>
<dbReference type="InterPro" id="IPR039321">
    <property type="entry name" value="IDM2/3-like"/>
</dbReference>
<dbReference type="CDD" id="cd06464">
    <property type="entry name" value="ACD_sHsps-like"/>
    <property type="match status" value="1"/>
</dbReference>
<evidence type="ECO:0000256" key="1">
    <source>
        <dbReference type="PROSITE-ProRule" id="PRU00285"/>
    </source>
</evidence>
<dbReference type="PANTHER" id="PTHR34661:SF3">
    <property type="entry name" value="INCREASED DNA METHYLATION 2"/>
    <property type="match status" value="1"/>
</dbReference>